<dbReference type="SUPFAM" id="SSF52788">
    <property type="entry name" value="Phosphotyrosine protein phosphatases I"/>
    <property type="match status" value="1"/>
</dbReference>
<dbReference type="InterPro" id="IPR050438">
    <property type="entry name" value="LMW_PTPase"/>
</dbReference>
<evidence type="ECO:0000313" key="9">
    <source>
        <dbReference type="Proteomes" id="UP000014672"/>
    </source>
</evidence>
<feature type="active site" description="Proton donor" evidence="6">
    <location>
        <position position="120"/>
    </location>
</feature>
<feature type="active site" description="Nucleophile" evidence="6">
    <location>
        <position position="9"/>
    </location>
</feature>
<dbReference type="KEGG" id="hpaz:K756_06865"/>
<dbReference type="PANTHER" id="PTHR11717">
    <property type="entry name" value="LOW MOLECULAR WEIGHT PROTEIN TYROSINE PHOSPHATASE"/>
    <property type="match status" value="1"/>
</dbReference>
<reference evidence="8 9" key="1">
    <citation type="journal article" date="2013" name="PLoS ONE">
        <title>Complete Genome Analysis of a Haemophilus parasuis Serovar 12 Strain from China.</title>
        <authorList>
            <person name="Li Y."/>
            <person name="Kwok A.H."/>
            <person name="Jiang J."/>
            <person name="Zou Y."/>
            <person name="Zheng F."/>
            <person name="Chen P."/>
            <person name="Hou C."/>
            <person name="Leung F.C."/>
            <person name="Jiang P."/>
        </authorList>
    </citation>
    <scope>NUCLEOTIDE SEQUENCE [LARGE SCALE GENOMIC DNA]</scope>
    <source>
        <strain evidence="8 9">ZJ0906</strain>
    </source>
</reference>
<dbReference type="Gene3D" id="3.40.50.2300">
    <property type="match status" value="1"/>
</dbReference>
<dbReference type="CDD" id="cd16343">
    <property type="entry name" value="LMWPTP"/>
    <property type="match status" value="1"/>
</dbReference>
<evidence type="ECO:0000256" key="3">
    <source>
        <dbReference type="ARBA" id="ARBA00022801"/>
    </source>
</evidence>
<keyword evidence="4" id="KW-0904">Protein phosphatase</keyword>
<evidence type="ECO:0000256" key="5">
    <source>
        <dbReference type="ARBA" id="ARBA00051722"/>
    </source>
</evidence>
<evidence type="ECO:0000256" key="4">
    <source>
        <dbReference type="ARBA" id="ARBA00022912"/>
    </source>
</evidence>
<organism evidence="8 9">
    <name type="scientific">Glaesserella parasuis ZJ0906</name>
    <dbReference type="NCBI Taxonomy" id="1322346"/>
    <lineage>
        <taxon>Bacteria</taxon>
        <taxon>Pseudomonadati</taxon>
        <taxon>Pseudomonadota</taxon>
        <taxon>Gammaproteobacteria</taxon>
        <taxon>Pasteurellales</taxon>
        <taxon>Pasteurellaceae</taxon>
        <taxon>Glaesserella</taxon>
    </lineage>
</organism>
<dbReference type="InterPro" id="IPR036196">
    <property type="entry name" value="Ptyr_pPase_sf"/>
</dbReference>
<keyword evidence="3" id="KW-0378">Hydrolase</keyword>
<evidence type="ECO:0000313" key="8">
    <source>
        <dbReference type="EMBL" id="AGO16541.1"/>
    </source>
</evidence>
<evidence type="ECO:0000256" key="1">
    <source>
        <dbReference type="ARBA" id="ARBA00011063"/>
    </source>
</evidence>
<dbReference type="PRINTS" id="PR00719">
    <property type="entry name" value="LMWPTPASE"/>
</dbReference>
<dbReference type="Pfam" id="PF01451">
    <property type="entry name" value="LMWPc"/>
    <property type="match status" value="1"/>
</dbReference>
<dbReference type="AlphaFoldDB" id="A0A806JCP2"/>
<dbReference type="InterPro" id="IPR017867">
    <property type="entry name" value="Tyr_phospatase_low_mol_wt"/>
</dbReference>
<evidence type="ECO:0000256" key="6">
    <source>
        <dbReference type="PIRSR" id="PIRSR617867-1"/>
    </source>
</evidence>
<protein>
    <recommendedName>
        <fullName evidence="2">protein-tyrosine-phosphatase</fullName>
        <ecNumber evidence="2">3.1.3.48</ecNumber>
    </recommendedName>
</protein>
<dbReference type="Proteomes" id="UP000014672">
    <property type="component" value="Chromosome"/>
</dbReference>
<dbReference type="GO" id="GO:0004725">
    <property type="term" value="F:protein tyrosine phosphatase activity"/>
    <property type="evidence" value="ECO:0007669"/>
    <property type="project" value="UniProtKB-EC"/>
</dbReference>
<feature type="active site" evidence="6">
    <location>
        <position position="15"/>
    </location>
</feature>
<dbReference type="EC" id="3.1.3.48" evidence="2"/>
<dbReference type="EMBL" id="CP005384">
    <property type="protein sequence ID" value="AGO16541.1"/>
    <property type="molecule type" value="Genomic_DNA"/>
</dbReference>
<comment type="similarity">
    <text evidence="1">Belongs to the low molecular weight phosphotyrosine protein phosphatase family.</text>
</comment>
<gene>
    <name evidence="8" type="ORF">K756_06865</name>
</gene>
<accession>A0A806JCP2</accession>
<dbReference type="PANTHER" id="PTHR11717:SF31">
    <property type="entry name" value="LOW MOLECULAR WEIGHT PROTEIN-TYROSINE-PHOSPHATASE ETP-RELATED"/>
    <property type="match status" value="1"/>
</dbReference>
<dbReference type="InterPro" id="IPR023485">
    <property type="entry name" value="Ptyr_pPase"/>
</dbReference>
<evidence type="ECO:0000256" key="2">
    <source>
        <dbReference type="ARBA" id="ARBA00013064"/>
    </source>
</evidence>
<sequence length="147" mass="16629">MFGSILVVCIGNICRSPVGEKLLKQYFPEKRIFSAGISAERSHLVGKGVDPTMQQVAISRGVDLSEHRSQQLTSELCKNVDLILVMEKGHIDLVRQISPESSGKVMLFGHWLDSNKDIPDPYRQSEDMFREVYALIEDAALRWKLKL</sequence>
<dbReference type="SMART" id="SM00226">
    <property type="entry name" value="LMWPc"/>
    <property type="match status" value="1"/>
</dbReference>
<proteinExistence type="inferred from homology"/>
<evidence type="ECO:0000259" key="7">
    <source>
        <dbReference type="SMART" id="SM00226"/>
    </source>
</evidence>
<feature type="domain" description="Phosphotyrosine protein phosphatase I" evidence="7">
    <location>
        <begin position="3"/>
        <end position="146"/>
    </location>
</feature>
<name>A0A806JCP2_GLAPU</name>
<comment type="catalytic activity">
    <reaction evidence="5">
        <text>O-phospho-L-tyrosyl-[protein] + H2O = L-tyrosyl-[protein] + phosphate</text>
        <dbReference type="Rhea" id="RHEA:10684"/>
        <dbReference type="Rhea" id="RHEA-COMP:10136"/>
        <dbReference type="Rhea" id="RHEA-COMP:20101"/>
        <dbReference type="ChEBI" id="CHEBI:15377"/>
        <dbReference type="ChEBI" id="CHEBI:43474"/>
        <dbReference type="ChEBI" id="CHEBI:46858"/>
        <dbReference type="ChEBI" id="CHEBI:61978"/>
        <dbReference type="EC" id="3.1.3.48"/>
    </reaction>
</comment>